<dbReference type="PANTHER" id="PTHR44757">
    <property type="entry name" value="DIGUANYLATE CYCLASE DGCP"/>
    <property type="match status" value="1"/>
</dbReference>
<dbReference type="PROSITE" id="PS50887">
    <property type="entry name" value="GGDEF"/>
    <property type="match status" value="1"/>
</dbReference>
<dbReference type="FunFam" id="3.20.20.450:FF:000001">
    <property type="entry name" value="Cyclic di-GMP phosphodiesterase yahA"/>
    <property type="match status" value="1"/>
</dbReference>
<dbReference type="InterPro" id="IPR052155">
    <property type="entry name" value="Biofilm_reg_signaling"/>
</dbReference>
<dbReference type="InterPro" id="IPR043128">
    <property type="entry name" value="Rev_trsase/Diguanyl_cyclase"/>
</dbReference>
<sequence length="537" mass="58988">MFDAEGHLLVWNKRYLEIFGLAADQLWVGMFQRQILETLVALGRYAPGFTVDNLSEGTRISLVQGQATSILRELADGRTVSATHRAMSGGGWVATFEDVTERRRNEERITYMARHDALTDLPNRVALHEIGATLLAQLGPGQILAVLCLDLDRFKPVNDGFGYAMGDTLLQCVAQRLQRHVPRRATVARMGGDEFVVLHPVETLADAEALARRLITAVSAPYDIDGSRLEIGMSVGIALSGDGDVAALLQNADLALHQSKSDGRGTSRVFEAQMDARARARLTLERELRDALTNGQFEVFYQPLVDLGSNDIVGLEALARWRHPERGLVSPAVFIPIAEETGLIVPLGEWVLRQACRDAARWPGHVRVAVNVSPHQLRQRTFATMVVSALAENAVDPRRLELEITESVLLEETDANLKTLHALRASGVRIAMDDFGTGYSSISYLRSFPFDKIKIDRSFVREIGEKPEAAAIIRAIIGLGQSLNMTTLVEGIETEGQRKAVLAEGADEMQGYLFSHPCPARDIDALFDGAHPRTEAA</sequence>
<feature type="domain" description="EAL" evidence="2">
    <location>
        <begin position="281"/>
        <end position="531"/>
    </location>
</feature>
<dbReference type="CDD" id="cd01949">
    <property type="entry name" value="GGDEF"/>
    <property type="match status" value="1"/>
</dbReference>
<dbReference type="InterPro" id="IPR000014">
    <property type="entry name" value="PAS"/>
</dbReference>
<dbReference type="AlphaFoldDB" id="A0A1I2T5M7"/>
<dbReference type="InterPro" id="IPR035965">
    <property type="entry name" value="PAS-like_dom_sf"/>
</dbReference>
<evidence type="ECO:0000259" key="2">
    <source>
        <dbReference type="PROSITE" id="PS50883"/>
    </source>
</evidence>
<dbReference type="InterPro" id="IPR001633">
    <property type="entry name" value="EAL_dom"/>
</dbReference>
<gene>
    <name evidence="4" type="ORF">SAMN05192565_106138</name>
</gene>
<evidence type="ECO:0000259" key="1">
    <source>
        <dbReference type="PROSITE" id="PS50112"/>
    </source>
</evidence>
<dbReference type="NCBIfam" id="TIGR00254">
    <property type="entry name" value="GGDEF"/>
    <property type="match status" value="1"/>
</dbReference>
<feature type="domain" description="PAS" evidence="1">
    <location>
        <begin position="1"/>
        <end position="26"/>
    </location>
</feature>
<dbReference type="InterPro" id="IPR000160">
    <property type="entry name" value="GGDEF_dom"/>
</dbReference>
<dbReference type="Gene3D" id="3.30.70.270">
    <property type="match status" value="1"/>
</dbReference>
<dbReference type="SUPFAM" id="SSF55073">
    <property type="entry name" value="Nucleotide cyclase"/>
    <property type="match status" value="1"/>
</dbReference>
<dbReference type="Pfam" id="PF00990">
    <property type="entry name" value="GGDEF"/>
    <property type="match status" value="1"/>
</dbReference>
<dbReference type="Gene3D" id="3.20.20.450">
    <property type="entry name" value="EAL domain"/>
    <property type="match status" value="1"/>
</dbReference>
<dbReference type="STRING" id="582675.SAMN05192565_106138"/>
<evidence type="ECO:0000313" key="5">
    <source>
        <dbReference type="Proteomes" id="UP000199229"/>
    </source>
</evidence>
<dbReference type="Pfam" id="PF00563">
    <property type="entry name" value="EAL"/>
    <property type="match status" value="1"/>
</dbReference>
<dbReference type="PROSITE" id="PS50883">
    <property type="entry name" value="EAL"/>
    <property type="match status" value="1"/>
</dbReference>
<dbReference type="SUPFAM" id="SSF141868">
    <property type="entry name" value="EAL domain-like"/>
    <property type="match status" value="1"/>
</dbReference>
<dbReference type="SMART" id="SM00267">
    <property type="entry name" value="GGDEF"/>
    <property type="match status" value="1"/>
</dbReference>
<evidence type="ECO:0000259" key="3">
    <source>
        <dbReference type="PROSITE" id="PS50887"/>
    </source>
</evidence>
<name>A0A1I2T5M7_9HYPH</name>
<dbReference type="PANTHER" id="PTHR44757:SF2">
    <property type="entry name" value="BIOFILM ARCHITECTURE MAINTENANCE PROTEIN MBAA"/>
    <property type="match status" value="1"/>
</dbReference>
<keyword evidence="5" id="KW-1185">Reference proteome</keyword>
<dbReference type="InterPro" id="IPR029787">
    <property type="entry name" value="Nucleotide_cyclase"/>
</dbReference>
<dbReference type="InterPro" id="IPR035919">
    <property type="entry name" value="EAL_sf"/>
</dbReference>
<dbReference type="Pfam" id="PF12860">
    <property type="entry name" value="PAS_7"/>
    <property type="match status" value="1"/>
</dbReference>
<dbReference type="SUPFAM" id="SSF55785">
    <property type="entry name" value="PYP-like sensor domain (PAS domain)"/>
    <property type="match status" value="1"/>
</dbReference>
<evidence type="ECO:0000313" key="4">
    <source>
        <dbReference type="EMBL" id="SFG60272.1"/>
    </source>
</evidence>
<protein>
    <submittedName>
        <fullName evidence="4">Diguanylate cyclase (GGDEF) domain-containing protein</fullName>
    </submittedName>
</protein>
<accession>A0A1I2T5M7</accession>
<reference evidence="5" key="1">
    <citation type="submission" date="2016-10" db="EMBL/GenBank/DDBJ databases">
        <authorList>
            <person name="Varghese N."/>
            <person name="Submissions S."/>
        </authorList>
    </citation>
    <scope>NUCLEOTIDE SEQUENCE [LARGE SCALE GENOMIC DNA]</scope>
    <source>
        <strain evidence="5">Gh-105</strain>
    </source>
</reference>
<dbReference type="Gene3D" id="3.30.450.20">
    <property type="entry name" value="PAS domain"/>
    <property type="match status" value="1"/>
</dbReference>
<dbReference type="CDD" id="cd01948">
    <property type="entry name" value="EAL"/>
    <property type="match status" value="1"/>
</dbReference>
<dbReference type="PROSITE" id="PS50112">
    <property type="entry name" value="PAS"/>
    <property type="match status" value="1"/>
</dbReference>
<dbReference type="Proteomes" id="UP000199229">
    <property type="component" value="Unassembled WGS sequence"/>
</dbReference>
<feature type="domain" description="GGDEF" evidence="3">
    <location>
        <begin position="142"/>
        <end position="272"/>
    </location>
</feature>
<dbReference type="SMART" id="SM00052">
    <property type="entry name" value="EAL"/>
    <property type="match status" value="1"/>
</dbReference>
<organism evidence="4 5">
    <name type="scientific">Methylobacterium gossipiicola</name>
    <dbReference type="NCBI Taxonomy" id="582675"/>
    <lineage>
        <taxon>Bacteria</taxon>
        <taxon>Pseudomonadati</taxon>
        <taxon>Pseudomonadota</taxon>
        <taxon>Alphaproteobacteria</taxon>
        <taxon>Hyphomicrobiales</taxon>
        <taxon>Methylobacteriaceae</taxon>
        <taxon>Methylobacterium</taxon>
    </lineage>
</organism>
<proteinExistence type="predicted"/>
<dbReference type="EMBL" id="FOPM01000006">
    <property type="protein sequence ID" value="SFG60272.1"/>
    <property type="molecule type" value="Genomic_DNA"/>
</dbReference>